<dbReference type="InterPro" id="IPR011256">
    <property type="entry name" value="Reg_factor_effector_dom_sf"/>
</dbReference>
<evidence type="ECO:0000313" key="1">
    <source>
        <dbReference type="EMBL" id="MCL6656599.1"/>
    </source>
</evidence>
<dbReference type="RefSeq" id="WP_102728221.1">
    <property type="nucleotide sequence ID" value="NZ_CP072027.1"/>
</dbReference>
<dbReference type="GeneID" id="84023127"/>
<reference evidence="1 2" key="1">
    <citation type="submission" date="2022-03" db="EMBL/GenBank/DDBJ databases">
        <title>Taxonomic description of new species and reclassification of some bacterial strains.</title>
        <authorList>
            <person name="Ndongo S."/>
        </authorList>
    </citation>
    <scope>NUCLEOTIDE SEQUENCE [LARGE SCALE GENOMIC DNA]</scope>
    <source>
        <strain evidence="1 2">Marseille-P6666</strain>
    </source>
</reference>
<evidence type="ECO:0000313" key="2">
    <source>
        <dbReference type="Proteomes" id="UP001202031"/>
    </source>
</evidence>
<dbReference type="EMBL" id="JAMGSI010000001">
    <property type="protein sequence ID" value="MCL6656599.1"/>
    <property type="molecule type" value="Genomic_DNA"/>
</dbReference>
<sequence>MSKPAVEIVNLGEQAIWGIGRQSGDQTISADIHALSAAYHSLASVPRGSVLPFFVLSRNYDGRNGSFELFVGGTLEKDGLEQAFLPPGEYAGMTVRPRLGFLWGAAIGAAKRYFYQKWLPQSPYGTLNMEYELHTEKSIRSHPSMDIFFAVKRKE</sequence>
<proteinExistence type="predicted"/>
<accession>A0ABT0R641</accession>
<keyword evidence="2" id="KW-1185">Reference proteome</keyword>
<dbReference type="Proteomes" id="UP001202031">
    <property type="component" value="Unassembled WGS sequence"/>
</dbReference>
<dbReference type="Gene3D" id="3.20.80.10">
    <property type="entry name" value="Regulatory factor, effector binding domain"/>
    <property type="match status" value="1"/>
</dbReference>
<name>A0ABT0R641_9BACT</name>
<dbReference type="SUPFAM" id="SSF55136">
    <property type="entry name" value="Probable bacterial effector-binding domain"/>
    <property type="match status" value="1"/>
</dbReference>
<protein>
    <submittedName>
        <fullName evidence="1">GyrI-like domain-containing protein</fullName>
    </submittedName>
</protein>
<organism evidence="1 2">
    <name type="scientific">Akkermansia massiliensis</name>
    <dbReference type="NCBI Taxonomy" id="2927224"/>
    <lineage>
        <taxon>Bacteria</taxon>
        <taxon>Pseudomonadati</taxon>
        <taxon>Verrucomicrobiota</taxon>
        <taxon>Verrucomicrobiia</taxon>
        <taxon>Verrucomicrobiales</taxon>
        <taxon>Akkermansiaceae</taxon>
        <taxon>Akkermansia</taxon>
    </lineage>
</organism>
<comment type="caution">
    <text evidence="1">The sequence shown here is derived from an EMBL/GenBank/DDBJ whole genome shotgun (WGS) entry which is preliminary data.</text>
</comment>
<gene>
    <name evidence="1" type="ORF">M8N44_04610</name>
</gene>